<name>A0A8C7JPS0_ONCKI</name>
<keyword evidence="1" id="KW-0472">Membrane</keyword>
<feature type="domain" description="LITAF" evidence="2">
    <location>
        <begin position="24"/>
        <end position="65"/>
    </location>
</feature>
<organism evidence="3 4">
    <name type="scientific">Oncorhynchus kisutch</name>
    <name type="common">Coho salmon</name>
    <name type="synonym">Salmo kisutch</name>
    <dbReference type="NCBI Taxonomy" id="8019"/>
    <lineage>
        <taxon>Eukaryota</taxon>
        <taxon>Metazoa</taxon>
        <taxon>Chordata</taxon>
        <taxon>Craniata</taxon>
        <taxon>Vertebrata</taxon>
        <taxon>Euteleostomi</taxon>
        <taxon>Actinopterygii</taxon>
        <taxon>Neopterygii</taxon>
        <taxon>Teleostei</taxon>
        <taxon>Protacanthopterygii</taxon>
        <taxon>Salmoniformes</taxon>
        <taxon>Salmonidae</taxon>
        <taxon>Salmoninae</taxon>
        <taxon>Oncorhynchus</taxon>
    </lineage>
</organism>
<dbReference type="Proteomes" id="UP000694557">
    <property type="component" value="Unassembled WGS sequence"/>
</dbReference>
<evidence type="ECO:0000259" key="2">
    <source>
        <dbReference type="Pfam" id="PF10601"/>
    </source>
</evidence>
<protein>
    <recommendedName>
        <fullName evidence="2">LITAF domain-containing protein</fullName>
    </recommendedName>
</protein>
<accession>A0A8C7JPS0</accession>
<keyword evidence="4" id="KW-1185">Reference proteome</keyword>
<evidence type="ECO:0000313" key="3">
    <source>
        <dbReference type="Ensembl" id="ENSOKIP00005091830.1"/>
    </source>
</evidence>
<reference evidence="3" key="2">
    <citation type="submission" date="2025-09" db="UniProtKB">
        <authorList>
            <consortium name="Ensembl"/>
        </authorList>
    </citation>
    <scope>IDENTIFICATION</scope>
</reference>
<sequence length="67" mass="7612">MALKLTSFALTVYRLFFKFYSTVLLTVCLFIPCVTLCVELLSYQVSLPDAKHTCPSCKTLLGVYKRL</sequence>
<reference evidence="3" key="1">
    <citation type="submission" date="2025-08" db="UniProtKB">
        <authorList>
            <consortium name="Ensembl"/>
        </authorList>
    </citation>
    <scope>IDENTIFICATION</scope>
</reference>
<dbReference type="AlphaFoldDB" id="A0A8C7JPS0"/>
<evidence type="ECO:0000313" key="4">
    <source>
        <dbReference type="Proteomes" id="UP000694557"/>
    </source>
</evidence>
<dbReference type="Ensembl" id="ENSOKIT00005098102.1">
    <property type="protein sequence ID" value="ENSOKIP00005091830.1"/>
    <property type="gene ID" value="ENSOKIG00005040001.1"/>
</dbReference>
<evidence type="ECO:0000256" key="1">
    <source>
        <dbReference type="SAM" id="Phobius"/>
    </source>
</evidence>
<feature type="transmembrane region" description="Helical" evidence="1">
    <location>
        <begin position="20"/>
        <end position="41"/>
    </location>
</feature>
<keyword evidence="1" id="KW-1133">Transmembrane helix</keyword>
<dbReference type="Pfam" id="PF10601">
    <property type="entry name" value="zf-LITAF-like"/>
    <property type="match status" value="1"/>
</dbReference>
<keyword evidence="1" id="KW-0812">Transmembrane</keyword>
<proteinExistence type="predicted"/>
<dbReference type="InterPro" id="IPR006629">
    <property type="entry name" value="LITAF"/>
</dbReference>